<accession>A0A9P7VWS2</accession>
<keyword evidence="2" id="KW-1185">Reference proteome</keyword>
<proteinExistence type="predicted"/>
<gene>
    <name evidence="1" type="ORF">BT62DRAFT_1003104</name>
</gene>
<organism evidence="1 2">
    <name type="scientific">Guyanagaster necrorhizus</name>
    <dbReference type="NCBI Taxonomy" id="856835"/>
    <lineage>
        <taxon>Eukaryota</taxon>
        <taxon>Fungi</taxon>
        <taxon>Dikarya</taxon>
        <taxon>Basidiomycota</taxon>
        <taxon>Agaricomycotina</taxon>
        <taxon>Agaricomycetes</taxon>
        <taxon>Agaricomycetidae</taxon>
        <taxon>Agaricales</taxon>
        <taxon>Marasmiineae</taxon>
        <taxon>Physalacriaceae</taxon>
        <taxon>Guyanagaster</taxon>
    </lineage>
</organism>
<evidence type="ECO:0000313" key="2">
    <source>
        <dbReference type="Proteomes" id="UP000812287"/>
    </source>
</evidence>
<dbReference type="GeneID" id="66099188"/>
<reference evidence="1" key="1">
    <citation type="submission" date="2020-11" db="EMBL/GenBank/DDBJ databases">
        <title>Adaptations for nitrogen fixation in a non-lichenized fungal sporocarp promotes dispersal by wood-feeding termites.</title>
        <authorList>
            <consortium name="DOE Joint Genome Institute"/>
            <person name="Koch R.A."/>
            <person name="Yoon G."/>
            <person name="Arayal U."/>
            <person name="Lail K."/>
            <person name="Amirebrahimi M."/>
            <person name="Labutti K."/>
            <person name="Lipzen A."/>
            <person name="Riley R."/>
            <person name="Barry K."/>
            <person name="Henrissat B."/>
            <person name="Grigoriev I.V."/>
            <person name="Herr J.R."/>
            <person name="Aime M.C."/>
        </authorList>
    </citation>
    <scope>NUCLEOTIDE SEQUENCE</scope>
    <source>
        <strain evidence="1">MCA 3950</strain>
    </source>
</reference>
<evidence type="ECO:0000313" key="1">
    <source>
        <dbReference type="EMBL" id="KAG7448389.1"/>
    </source>
</evidence>
<comment type="caution">
    <text evidence="1">The sequence shown here is derived from an EMBL/GenBank/DDBJ whole genome shotgun (WGS) entry which is preliminary data.</text>
</comment>
<sequence length="174" mass="19019">MESSNMGKRMTDILATFRYFFALSRTRTYAFAIHCVAASNVLAALSSTECSNYGDDASDLTDSFGSSRRVISRNPPCYWYADPPQLIFISAVYSASPHLSTATAGYVRSLTLRKRFIKQSLVAHVTLHRLSLRNRCHRLSGPGSKSVVLDARMGPPSPTVAGPAPILTYGTYAC</sequence>
<protein>
    <submittedName>
        <fullName evidence="1">Uncharacterized protein</fullName>
    </submittedName>
</protein>
<dbReference type="AlphaFoldDB" id="A0A9P7VWS2"/>
<dbReference type="EMBL" id="MU250529">
    <property type="protein sequence ID" value="KAG7448389.1"/>
    <property type="molecule type" value="Genomic_DNA"/>
</dbReference>
<dbReference type="Proteomes" id="UP000812287">
    <property type="component" value="Unassembled WGS sequence"/>
</dbReference>
<name>A0A9P7VWS2_9AGAR</name>
<dbReference type="RefSeq" id="XP_043041889.1">
    <property type="nucleotide sequence ID" value="XM_043176901.1"/>
</dbReference>